<gene>
    <name evidence="2" type="ORF">SI7747_05006374</name>
    <name evidence="3" type="ORF">SI8410_05006937</name>
</gene>
<sequence>MGSLLPPETRDEDRQQSRLLYELCALVLSILRTSSPVPIQSSGPPPSMSAGRLPPLSPAGFASLLLGMSLALMLCGSLTFMIGFFLMPWVLGIGTAFCLVGLVWNLSVLGRSILYPSPPLTPRFSRKQDARGTHT</sequence>
<evidence type="ECO:0000256" key="1">
    <source>
        <dbReference type="SAM" id="Phobius"/>
    </source>
</evidence>
<keyword evidence="1" id="KW-0812">Transmembrane</keyword>
<keyword evidence="1" id="KW-0472">Membrane</keyword>
<evidence type="ECO:0000313" key="4">
    <source>
        <dbReference type="Proteomes" id="UP000663760"/>
    </source>
</evidence>
<feature type="transmembrane region" description="Helical" evidence="1">
    <location>
        <begin position="89"/>
        <end position="114"/>
    </location>
</feature>
<feature type="transmembrane region" description="Helical" evidence="1">
    <location>
        <begin position="59"/>
        <end position="82"/>
    </location>
</feature>
<dbReference type="PANTHER" id="PTHR34781">
    <property type="entry name" value="TRANSMEMBRANE PROTEIN"/>
    <property type="match status" value="1"/>
</dbReference>
<dbReference type="PANTHER" id="PTHR34781:SF2">
    <property type="entry name" value="TRANSMEMBRANE PROTEIN"/>
    <property type="match status" value="1"/>
</dbReference>
<protein>
    <submittedName>
        <fullName evidence="2">Uncharacterized protein</fullName>
    </submittedName>
</protein>
<dbReference type="EMBL" id="LR743592">
    <property type="protein sequence ID" value="CAA2620205.1"/>
    <property type="molecule type" value="Genomic_DNA"/>
</dbReference>
<dbReference type="AlphaFoldDB" id="A0A7I8IS21"/>
<evidence type="ECO:0000313" key="2">
    <source>
        <dbReference type="EMBL" id="CAA2620205.1"/>
    </source>
</evidence>
<organism evidence="2">
    <name type="scientific">Spirodela intermedia</name>
    <name type="common">Intermediate duckweed</name>
    <dbReference type="NCBI Taxonomy" id="51605"/>
    <lineage>
        <taxon>Eukaryota</taxon>
        <taxon>Viridiplantae</taxon>
        <taxon>Streptophyta</taxon>
        <taxon>Embryophyta</taxon>
        <taxon>Tracheophyta</taxon>
        <taxon>Spermatophyta</taxon>
        <taxon>Magnoliopsida</taxon>
        <taxon>Liliopsida</taxon>
        <taxon>Araceae</taxon>
        <taxon>Lemnoideae</taxon>
        <taxon>Spirodela</taxon>
    </lineage>
</organism>
<proteinExistence type="predicted"/>
<reference evidence="2" key="1">
    <citation type="submission" date="2019-12" db="EMBL/GenBank/DDBJ databases">
        <authorList>
            <person name="Scholz U."/>
            <person name="Mascher M."/>
            <person name="Fiebig A."/>
        </authorList>
    </citation>
    <scope>NUCLEOTIDE SEQUENCE</scope>
</reference>
<evidence type="ECO:0000313" key="3">
    <source>
        <dbReference type="EMBL" id="CAA7396274.1"/>
    </source>
</evidence>
<keyword evidence="1" id="KW-1133">Transmembrane helix</keyword>
<accession>A0A7I8IS21</accession>
<dbReference type="Proteomes" id="UP000663760">
    <property type="component" value="Chromosome 5"/>
</dbReference>
<name>A0A7I8IS21_SPIIN</name>
<keyword evidence="4" id="KW-1185">Reference proteome</keyword>
<dbReference type="OrthoDB" id="1936751at2759"/>
<dbReference type="EMBL" id="LR746268">
    <property type="protein sequence ID" value="CAA7396274.1"/>
    <property type="molecule type" value="Genomic_DNA"/>
</dbReference>